<evidence type="ECO:0000256" key="2">
    <source>
        <dbReference type="ARBA" id="ARBA00022884"/>
    </source>
</evidence>
<organism evidence="3 4">
    <name type="scientific">Geobacter argillaceus</name>
    <dbReference type="NCBI Taxonomy" id="345631"/>
    <lineage>
        <taxon>Bacteria</taxon>
        <taxon>Pseudomonadati</taxon>
        <taxon>Thermodesulfobacteriota</taxon>
        <taxon>Desulfuromonadia</taxon>
        <taxon>Geobacterales</taxon>
        <taxon>Geobacteraceae</taxon>
        <taxon>Geobacter</taxon>
    </lineage>
</organism>
<comment type="caution">
    <text evidence="3">The sequence shown here is derived from an EMBL/GenBank/DDBJ whole genome shotgun (WGS) entry which is preliminary data.</text>
</comment>
<evidence type="ECO:0000313" key="4">
    <source>
        <dbReference type="Proteomes" id="UP000319449"/>
    </source>
</evidence>
<dbReference type="InterPro" id="IPR009967">
    <property type="entry name" value="Flagellum_FlbT"/>
</dbReference>
<dbReference type="GO" id="GO:0006402">
    <property type="term" value="P:mRNA catabolic process"/>
    <property type="evidence" value="ECO:0007669"/>
    <property type="project" value="InterPro"/>
</dbReference>
<dbReference type="OrthoDB" id="8561314at2"/>
<gene>
    <name evidence="3" type="ORF">JN12_02318</name>
</gene>
<dbReference type="GO" id="GO:1902209">
    <property type="term" value="P:negative regulation of bacterial-type flagellum assembly"/>
    <property type="evidence" value="ECO:0007669"/>
    <property type="project" value="InterPro"/>
</dbReference>
<dbReference type="RefSeq" id="WP_145022886.1">
    <property type="nucleotide sequence ID" value="NZ_VLLN01000013.1"/>
</dbReference>
<reference evidence="3 4" key="1">
    <citation type="submission" date="2019-07" db="EMBL/GenBank/DDBJ databases">
        <title>Genomic Encyclopedia of Archaeal and Bacterial Type Strains, Phase II (KMG-II): from individual species to whole genera.</title>
        <authorList>
            <person name="Goeker M."/>
        </authorList>
    </citation>
    <scope>NUCLEOTIDE SEQUENCE [LARGE SCALE GENOMIC DNA]</scope>
    <source>
        <strain evidence="3 4">ATCC BAA-1139</strain>
    </source>
</reference>
<keyword evidence="2" id="KW-0694">RNA-binding</keyword>
<keyword evidence="4" id="KW-1185">Reference proteome</keyword>
<sequence length="134" mass="15402">MPLKIRLKAHEKILLGNVVITNGERPAEFFVENKVSVLREKDIMKEDAATTPGRRLYFLAQLMYMDSGNQASYHATYWELAREIITAAPSTKPFLEEISTLLLEQDFYHALKVARRLVDYEDQLTEPLRVSSAD</sequence>
<dbReference type="Pfam" id="PF07378">
    <property type="entry name" value="FlbT"/>
    <property type="match status" value="1"/>
</dbReference>
<evidence type="ECO:0000313" key="3">
    <source>
        <dbReference type="EMBL" id="TWJ18867.1"/>
    </source>
</evidence>
<accession>A0A562VMA6</accession>
<keyword evidence="3" id="KW-0282">Flagellum</keyword>
<protein>
    <submittedName>
        <fullName evidence="3">Flagellar protein FlbT</fullName>
    </submittedName>
</protein>
<dbReference type="EMBL" id="VLLN01000013">
    <property type="protein sequence ID" value="TWJ18867.1"/>
    <property type="molecule type" value="Genomic_DNA"/>
</dbReference>
<keyword evidence="1" id="KW-1005">Bacterial flagellum biogenesis</keyword>
<evidence type="ECO:0000256" key="1">
    <source>
        <dbReference type="ARBA" id="ARBA00022795"/>
    </source>
</evidence>
<dbReference type="AlphaFoldDB" id="A0A562VMA6"/>
<keyword evidence="3" id="KW-0966">Cell projection</keyword>
<dbReference type="GO" id="GO:0048027">
    <property type="term" value="F:mRNA 5'-UTR binding"/>
    <property type="evidence" value="ECO:0007669"/>
    <property type="project" value="InterPro"/>
</dbReference>
<keyword evidence="3" id="KW-0969">Cilium</keyword>
<name>A0A562VMA6_9BACT</name>
<proteinExistence type="predicted"/>
<dbReference type="Proteomes" id="UP000319449">
    <property type="component" value="Unassembled WGS sequence"/>
</dbReference>